<organism evidence="2 3">
    <name type="scientific">Araneus ventricosus</name>
    <name type="common">Orbweaver spider</name>
    <name type="synonym">Epeira ventricosa</name>
    <dbReference type="NCBI Taxonomy" id="182803"/>
    <lineage>
        <taxon>Eukaryota</taxon>
        <taxon>Metazoa</taxon>
        <taxon>Ecdysozoa</taxon>
        <taxon>Arthropoda</taxon>
        <taxon>Chelicerata</taxon>
        <taxon>Arachnida</taxon>
        <taxon>Araneae</taxon>
        <taxon>Araneomorphae</taxon>
        <taxon>Entelegynae</taxon>
        <taxon>Araneoidea</taxon>
        <taxon>Araneidae</taxon>
        <taxon>Araneus</taxon>
    </lineage>
</organism>
<feature type="compositionally biased region" description="Basic and acidic residues" evidence="1">
    <location>
        <begin position="42"/>
        <end position="55"/>
    </location>
</feature>
<gene>
    <name evidence="2" type="ORF">AVEN_144425_1</name>
</gene>
<feature type="region of interest" description="Disordered" evidence="1">
    <location>
        <begin position="22"/>
        <end position="55"/>
    </location>
</feature>
<comment type="caution">
    <text evidence="2">The sequence shown here is derived from an EMBL/GenBank/DDBJ whole genome shotgun (WGS) entry which is preliminary data.</text>
</comment>
<protein>
    <submittedName>
        <fullName evidence="2">Uncharacterized protein</fullName>
    </submittedName>
</protein>
<accession>A0A4Y2SYQ8</accession>
<evidence type="ECO:0000256" key="1">
    <source>
        <dbReference type="SAM" id="MobiDB-lite"/>
    </source>
</evidence>
<name>A0A4Y2SYQ8_ARAVE</name>
<dbReference type="EMBL" id="BGPR01024970">
    <property type="protein sequence ID" value="GBN93484.1"/>
    <property type="molecule type" value="Genomic_DNA"/>
</dbReference>
<sequence length="122" mass="13558">MPQALRAQSFVFRLNHTQERNQKCTAHPEQHLGTANEIAPRIGEKQDVEPSKEYDPESLDIGLAALCSGINLHSLKMHHNADFLAVSSQTQEMKQAFHFPSPAAKFKDDSLFSSGFSEASSF</sequence>
<evidence type="ECO:0000313" key="2">
    <source>
        <dbReference type="EMBL" id="GBN93484.1"/>
    </source>
</evidence>
<reference evidence="2 3" key="1">
    <citation type="journal article" date="2019" name="Sci. Rep.">
        <title>Orb-weaving spider Araneus ventricosus genome elucidates the spidroin gene catalogue.</title>
        <authorList>
            <person name="Kono N."/>
            <person name="Nakamura H."/>
            <person name="Ohtoshi R."/>
            <person name="Moran D.A.P."/>
            <person name="Shinohara A."/>
            <person name="Yoshida Y."/>
            <person name="Fujiwara M."/>
            <person name="Mori M."/>
            <person name="Tomita M."/>
            <person name="Arakawa K."/>
        </authorList>
    </citation>
    <scope>NUCLEOTIDE SEQUENCE [LARGE SCALE GENOMIC DNA]</scope>
</reference>
<evidence type="ECO:0000313" key="3">
    <source>
        <dbReference type="Proteomes" id="UP000499080"/>
    </source>
</evidence>
<keyword evidence="3" id="KW-1185">Reference proteome</keyword>
<proteinExistence type="predicted"/>
<dbReference type="Proteomes" id="UP000499080">
    <property type="component" value="Unassembled WGS sequence"/>
</dbReference>
<dbReference type="AlphaFoldDB" id="A0A4Y2SYQ8"/>